<keyword evidence="12" id="KW-0503">Monooxygenase</keyword>
<dbReference type="Pfam" id="PF00067">
    <property type="entry name" value="p450"/>
    <property type="match status" value="1"/>
</dbReference>
<dbReference type="GeneID" id="113202481"/>
<comment type="similarity">
    <text evidence="5">Belongs to the cytochrome P450 family.</text>
</comment>
<evidence type="ECO:0000256" key="14">
    <source>
        <dbReference type="PIRSR" id="PIRSR602401-1"/>
    </source>
</evidence>
<keyword evidence="7 14" id="KW-0479">Metal-binding</keyword>
<evidence type="ECO:0000256" key="8">
    <source>
        <dbReference type="ARBA" id="ARBA00022824"/>
    </source>
</evidence>
<evidence type="ECO:0000256" key="10">
    <source>
        <dbReference type="ARBA" id="ARBA00023002"/>
    </source>
</evidence>
<evidence type="ECO:0000256" key="12">
    <source>
        <dbReference type="ARBA" id="ARBA00023033"/>
    </source>
</evidence>
<evidence type="ECO:0000256" key="13">
    <source>
        <dbReference type="ARBA" id="ARBA00023136"/>
    </source>
</evidence>
<dbReference type="PRINTS" id="PR00463">
    <property type="entry name" value="EP450I"/>
</dbReference>
<comment type="cofactor">
    <cofactor evidence="1 14">
        <name>heme</name>
        <dbReference type="ChEBI" id="CHEBI:30413"/>
    </cofactor>
</comment>
<evidence type="ECO:0000256" key="3">
    <source>
        <dbReference type="ARBA" id="ARBA00004174"/>
    </source>
</evidence>
<sequence>MKKFEGQMWLLLALLLAGAALALRLWLRRARDLPPGPWGLPVLGYLPWLDRLRPHETLAALALRYGPIFTVPMGGVTAVVLAEEALVRTALAREACSGRAPLYLTHGLMQGHGLICAEGPMWRDQRRLVAAALKNLGAVRSPGPRRDRLQERVCRGVRAFVQSVTEASRQQDGVVDPHAHLTEAVGNVVNSVVFGRTWAPDDPTWLWLQRIQDEGTKLIGVAGAINFLPFLRLLPQNGRAIRWLKEGQRSQHGLYAELVAEVRSGLGEADDQDDDGCGAPDNLLTAWLRESARRPDSPFYTDRQLHYLLADLFGAALDTTVTTLRWLLLFVAANPVAQERVHRELDAVLGGREPTLDDQAALPYTQATIMETQRIRSVTPLGIPHGVVEDTTLDGFRIPKGTMLVPLQWAIHMDPQRWDRPDEFRPERFLAEDETLLRPDGFIPFQTGKRMCVGDEWARMMLFLFSAGMLQRLQLSLPDGVEADLEGVCGITLTPKDQALRCVERQLRKK</sequence>
<dbReference type="InterPro" id="IPR050182">
    <property type="entry name" value="Cytochrome_P450_fam2"/>
</dbReference>
<evidence type="ECO:0000256" key="1">
    <source>
        <dbReference type="ARBA" id="ARBA00001971"/>
    </source>
</evidence>
<keyword evidence="8" id="KW-0256">Endoplasmic reticulum</keyword>
<dbReference type="GO" id="GO:0016712">
    <property type="term" value="F:oxidoreductase activity, acting on paired donors, with incorporation or reduction of molecular oxygen, reduced flavin or flavoprotein as one donor, and incorporation of one atom of oxygen"/>
    <property type="evidence" value="ECO:0007669"/>
    <property type="project" value="TreeGrafter"/>
</dbReference>
<evidence type="ECO:0000256" key="5">
    <source>
        <dbReference type="ARBA" id="ARBA00010617"/>
    </source>
</evidence>
<comment type="function">
    <text evidence="2">May be involved in the metabolism of insect hormones and in the breakdown of synthetic insecticides.</text>
</comment>
<dbReference type="OrthoDB" id="1844152at2759"/>
<evidence type="ECO:0000256" key="4">
    <source>
        <dbReference type="ARBA" id="ARBA00004406"/>
    </source>
</evidence>
<dbReference type="GO" id="GO:0008395">
    <property type="term" value="F:steroid hydroxylase activity"/>
    <property type="evidence" value="ECO:0007669"/>
    <property type="project" value="TreeGrafter"/>
</dbReference>
<dbReference type="GO" id="GO:0005506">
    <property type="term" value="F:iron ion binding"/>
    <property type="evidence" value="ECO:0007669"/>
    <property type="project" value="InterPro"/>
</dbReference>
<dbReference type="FunFam" id="1.10.630.10:FF:000238">
    <property type="entry name" value="Cytochrome P450 2A6"/>
    <property type="match status" value="1"/>
</dbReference>
<keyword evidence="6 14" id="KW-0349">Heme</keyword>
<dbReference type="InterPro" id="IPR001128">
    <property type="entry name" value="Cyt_P450"/>
</dbReference>
<dbReference type="RefSeq" id="XP_026272513.1">
    <property type="nucleotide sequence ID" value="XM_026416728.2"/>
</dbReference>
<protein>
    <submittedName>
        <fullName evidence="16">Cytochrome P450 306a1 isoform X1</fullName>
    </submittedName>
</protein>
<evidence type="ECO:0000256" key="6">
    <source>
        <dbReference type="ARBA" id="ARBA00022617"/>
    </source>
</evidence>
<dbReference type="PRINTS" id="PR00385">
    <property type="entry name" value="P450"/>
</dbReference>
<dbReference type="Gene3D" id="1.10.630.10">
    <property type="entry name" value="Cytochrome P450"/>
    <property type="match status" value="1"/>
</dbReference>
<keyword evidence="9" id="KW-0492">Microsome</keyword>
<evidence type="ECO:0000256" key="9">
    <source>
        <dbReference type="ARBA" id="ARBA00022848"/>
    </source>
</evidence>
<keyword evidence="10" id="KW-0560">Oxidoreductase</keyword>
<reference evidence="16" key="1">
    <citation type="submission" date="2025-08" db="UniProtKB">
        <authorList>
            <consortium name="RefSeq"/>
        </authorList>
    </citation>
    <scope>IDENTIFICATION</scope>
    <source>
        <tissue evidence="16">Whole organism</tissue>
    </source>
</reference>
<dbReference type="SUPFAM" id="SSF48264">
    <property type="entry name" value="Cytochrome P450"/>
    <property type="match status" value="1"/>
</dbReference>
<evidence type="ECO:0000313" key="16">
    <source>
        <dbReference type="RefSeq" id="XP_026272513.1"/>
    </source>
</evidence>
<dbReference type="GO" id="GO:0006805">
    <property type="term" value="P:xenobiotic metabolic process"/>
    <property type="evidence" value="ECO:0007669"/>
    <property type="project" value="TreeGrafter"/>
</dbReference>
<name>A0A6J1RVY1_FRAOC</name>
<dbReference type="CTD" id="32857"/>
<dbReference type="PANTHER" id="PTHR24300">
    <property type="entry name" value="CYTOCHROME P450 508A4-RELATED"/>
    <property type="match status" value="1"/>
</dbReference>
<accession>A0A6J1RVY1</accession>
<feature type="binding site" description="axial binding residue" evidence="14">
    <location>
        <position position="452"/>
    </location>
    <ligand>
        <name>heme</name>
        <dbReference type="ChEBI" id="CHEBI:30413"/>
    </ligand>
    <ligandPart>
        <name>Fe</name>
        <dbReference type="ChEBI" id="CHEBI:18248"/>
    </ligandPart>
</feature>
<gene>
    <name evidence="16" type="primary">LOC113202481</name>
</gene>
<comment type="subcellular location">
    <subcellularLocation>
        <location evidence="4">Endoplasmic reticulum membrane</location>
        <topology evidence="4">Peripheral membrane protein</topology>
    </subcellularLocation>
    <subcellularLocation>
        <location evidence="3">Microsome membrane</location>
        <topology evidence="3">Peripheral membrane protein</topology>
    </subcellularLocation>
</comment>
<evidence type="ECO:0000256" key="7">
    <source>
        <dbReference type="ARBA" id="ARBA00022723"/>
    </source>
</evidence>
<organism evidence="15 16">
    <name type="scientific">Frankliniella occidentalis</name>
    <name type="common">Western flower thrips</name>
    <name type="synonym">Euthrips occidentalis</name>
    <dbReference type="NCBI Taxonomy" id="133901"/>
    <lineage>
        <taxon>Eukaryota</taxon>
        <taxon>Metazoa</taxon>
        <taxon>Ecdysozoa</taxon>
        <taxon>Arthropoda</taxon>
        <taxon>Hexapoda</taxon>
        <taxon>Insecta</taxon>
        <taxon>Pterygota</taxon>
        <taxon>Neoptera</taxon>
        <taxon>Paraneoptera</taxon>
        <taxon>Thysanoptera</taxon>
        <taxon>Terebrantia</taxon>
        <taxon>Thripoidea</taxon>
        <taxon>Thripidae</taxon>
        <taxon>Frankliniella</taxon>
    </lineage>
</organism>
<dbReference type="GO" id="GO:0005789">
    <property type="term" value="C:endoplasmic reticulum membrane"/>
    <property type="evidence" value="ECO:0007669"/>
    <property type="project" value="UniProtKB-SubCell"/>
</dbReference>
<keyword evidence="15" id="KW-1185">Reference proteome</keyword>
<dbReference type="GO" id="GO:0006082">
    <property type="term" value="P:organic acid metabolic process"/>
    <property type="evidence" value="ECO:0007669"/>
    <property type="project" value="TreeGrafter"/>
</dbReference>
<dbReference type="GO" id="GO:0020037">
    <property type="term" value="F:heme binding"/>
    <property type="evidence" value="ECO:0007669"/>
    <property type="project" value="InterPro"/>
</dbReference>
<dbReference type="Proteomes" id="UP000504606">
    <property type="component" value="Unplaced"/>
</dbReference>
<dbReference type="InterPro" id="IPR036396">
    <property type="entry name" value="Cyt_P450_sf"/>
</dbReference>
<evidence type="ECO:0000256" key="11">
    <source>
        <dbReference type="ARBA" id="ARBA00023004"/>
    </source>
</evidence>
<evidence type="ECO:0000256" key="2">
    <source>
        <dbReference type="ARBA" id="ARBA00003690"/>
    </source>
</evidence>
<keyword evidence="11 14" id="KW-0408">Iron</keyword>
<keyword evidence="13" id="KW-0472">Membrane</keyword>
<dbReference type="KEGG" id="foc:113202481"/>
<dbReference type="AlphaFoldDB" id="A0A6J1RVY1"/>
<dbReference type="InterPro" id="IPR002401">
    <property type="entry name" value="Cyt_P450_E_grp-I"/>
</dbReference>
<dbReference type="PANTHER" id="PTHR24300:SF403">
    <property type="entry name" value="CYTOCHROME P450 306A1"/>
    <property type="match status" value="1"/>
</dbReference>
<proteinExistence type="inferred from homology"/>
<evidence type="ECO:0000313" key="15">
    <source>
        <dbReference type="Proteomes" id="UP000504606"/>
    </source>
</evidence>